<dbReference type="EMBL" id="JAPRAT010000056">
    <property type="protein sequence ID" value="MCZ0704657.1"/>
    <property type="molecule type" value="Genomic_DNA"/>
</dbReference>
<dbReference type="Proteomes" id="UP001084197">
    <property type="component" value="Unassembled WGS sequence"/>
</dbReference>
<dbReference type="RefSeq" id="WP_268781435.1">
    <property type="nucleotide sequence ID" value="NZ_JAPRAT010000056.1"/>
</dbReference>
<reference evidence="4" key="1">
    <citation type="submission" date="2022-11" db="EMBL/GenBank/DDBJ databases">
        <title>WGS of Natronobacillus azotifigens 24KS-1, an anaerobic diazotrophic haloalkaliphile from soda-rich habitats.</title>
        <authorList>
            <person name="Sorokin D.Y."/>
            <person name="Merkel A.Y."/>
        </authorList>
    </citation>
    <scope>NUCLEOTIDE SEQUENCE</scope>
    <source>
        <strain evidence="4">24KS-1</strain>
    </source>
</reference>
<feature type="compositionally biased region" description="Acidic residues" evidence="1">
    <location>
        <begin position="189"/>
        <end position="204"/>
    </location>
</feature>
<feature type="chain" id="PRO_5039893352" evidence="2">
    <location>
        <begin position="23"/>
        <end position="204"/>
    </location>
</feature>
<gene>
    <name evidence="4" type="primary">gerD</name>
    <name evidence="4" type="ORF">OWO01_15790</name>
</gene>
<name>A0A9J6RHR1_9BACI</name>
<comment type="caution">
    <text evidence="4">The sequence shown here is derived from an EMBL/GenBank/DDBJ whole genome shotgun (WGS) entry which is preliminary data.</text>
</comment>
<protein>
    <submittedName>
        <fullName evidence="4">Spore germination lipoprotein GerD</fullName>
    </submittedName>
</protein>
<dbReference type="AlphaFoldDB" id="A0A9J6RHR1"/>
<proteinExistence type="predicted"/>
<evidence type="ECO:0000313" key="4">
    <source>
        <dbReference type="EMBL" id="MCZ0704657.1"/>
    </source>
</evidence>
<dbReference type="NCBIfam" id="NF040801">
    <property type="entry name" value="spore_GerD"/>
    <property type="match status" value="1"/>
</dbReference>
<feature type="domain" description="Spore germination GerD central core" evidence="3">
    <location>
        <begin position="66"/>
        <end position="176"/>
    </location>
</feature>
<keyword evidence="4" id="KW-0449">Lipoprotein</keyword>
<dbReference type="InterPro" id="IPR041262">
    <property type="entry name" value="GerD_central"/>
</dbReference>
<dbReference type="Pfam" id="PF17898">
    <property type="entry name" value="GerD"/>
    <property type="match status" value="1"/>
</dbReference>
<evidence type="ECO:0000313" key="5">
    <source>
        <dbReference type="Proteomes" id="UP001084197"/>
    </source>
</evidence>
<evidence type="ECO:0000259" key="3">
    <source>
        <dbReference type="Pfam" id="PF17898"/>
    </source>
</evidence>
<feature type="region of interest" description="Disordered" evidence="1">
    <location>
        <begin position="183"/>
        <end position="204"/>
    </location>
</feature>
<feature type="signal peptide" evidence="2">
    <location>
        <begin position="1"/>
        <end position="22"/>
    </location>
</feature>
<keyword evidence="2" id="KW-0732">Signal</keyword>
<evidence type="ECO:0000256" key="2">
    <source>
        <dbReference type="SAM" id="SignalP"/>
    </source>
</evidence>
<sequence length="204" mass="23227">MKQTLLLLTFSLLLITACTGNTDNNQSDNNSYETTKKMVTDILKTDEAKQAIVEVIADEETQQVYVLEADTVNNAVQSALTSDAGKEFWTKMFTERDFITSFSEAMVQQQEEVLKNLMNDASYQEKMLELFTDPQMSQQFVTVMKSQQFRAHLEETIEQTFESPLFQAKISQLLVDNADKLLKSKEESSSDEEDEGEAENDEDN</sequence>
<dbReference type="PROSITE" id="PS51257">
    <property type="entry name" value="PROKAR_LIPOPROTEIN"/>
    <property type="match status" value="1"/>
</dbReference>
<organism evidence="4 5">
    <name type="scientific">Natronobacillus azotifigens</name>
    <dbReference type="NCBI Taxonomy" id="472978"/>
    <lineage>
        <taxon>Bacteria</taxon>
        <taxon>Bacillati</taxon>
        <taxon>Bacillota</taxon>
        <taxon>Bacilli</taxon>
        <taxon>Bacillales</taxon>
        <taxon>Bacillaceae</taxon>
        <taxon>Natronobacillus</taxon>
    </lineage>
</organism>
<accession>A0A9J6RHR1</accession>
<keyword evidence="5" id="KW-1185">Reference proteome</keyword>
<evidence type="ECO:0000256" key="1">
    <source>
        <dbReference type="SAM" id="MobiDB-lite"/>
    </source>
</evidence>